<evidence type="ECO:0000313" key="2">
    <source>
        <dbReference type="EMBL" id="TCC51502.1"/>
    </source>
</evidence>
<dbReference type="InterPro" id="IPR036388">
    <property type="entry name" value="WH-like_DNA-bd_sf"/>
</dbReference>
<dbReference type="OrthoDB" id="3225083at2"/>
<accession>A0A4V2M8H3</accession>
<dbReference type="EMBL" id="SJKB01000023">
    <property type="protein sequence ID" value="TCC51502.1"/>
    <property type="molecule type" value="Genomic_DNA"/>
</dbReference>
<dbReference type="PANTHER" id="PTHR18964:SF149">
    <property type="entry name" value="BIFUNCTIONAL UDP-N-ACETYLGLUCOSAMINE 2-EPIMERASE_N-ACETYLMANNOSAMINE KINASE"/>
    <property type="match status" value="1"/>
</dbReference>
<dbReference type="InterPro" id="IPR000600">
    <property type="entry name" value="ROK"/>
</dbReference>
<gene>
    <name evidence="2" type="ORF">E0H73_41020</name>
</gene>
<dbReference type="AlphaFoldDB" id="A0A4V2M8H3"/>
<organism evidence="2 3">
    <name type="scientific">Kribbella pittospori</name>
    <dbReference type="NCBI Taxonomy" id="722689"/>
    <lineage>
        <taxon>Bacteria</taxon>
        <taxon>Bacillati</taxon>
        <taxon>Actinomycetota</taxon>
        <taxon>Actinomycetes</taxon>
        <taxon>Propionibacteriales</taxon>
        <taxon>Kribbellaceae</taxon>
        <taxon>Kribbella</taxon>
    </lineage>
</organism>
<evidence type="ECO:0000313" key="3">
    <source>
        <dbReference type="Proteomes" id="UP000291144"/>
    </source>
</evidence>
<dbReference type="InterPro" id="IPR036390">
    <property type="entry name" value="WH_DNA-bd_sf"/>
</dbReference>
<dbReference type="Pfam" id="PF00480">
    <property type="entry name" value="ROK"/>
    <property type="match status" value="1"/>
</dbReference>
<dbReference type="PANTHER" id="PTHR18964">
    <property type="entry name" value="ROK (REPRESSOR, ORF, KINASE) FAMILY"/>
    <property type="match status" value="1"/>
</dbReference>
<name>A0A4V2M8H3_9ACTN</name>
<dbReference type="InterPro" id="IPR043129">
    <property type="entry name" value="ATPase_NBD"/>
</dbReference>
<dbReference type="SUPFAM" id="SSF53067">
    <property type="entry name" value="Actin-like ATPase domain"/>
    <property type="match status" value="1"/>
</dbReference>
<comment type="similarity">
    <text evidence="1">Belongs to the ROK (NagC/XylR) family.</text>
</comment>
<dbReference type="Gene3D" id="3.30.420.40">
    <property type="match status" value="2"/>
</dbReference>
<protein>
    <submittedName>
        <fullName evidence="2">ROK family protein</fullName>
    </submittedName>
</protein>
<dbReference type="Gene3D" id="1.10.10.10">
    <property type="entry name" value="Winged helix-like DNA-binding domain superfamily/Winged helix DNA-binding domain"/>
    <property type="match status" value="1"/>
</dbReference>
<keyword evidence="3" id="KW-1185">Reference proteome</keyword>
<dbReference type="Proteomes" id="UP000291144">
    <property type="component" value="Unassembled WGS sequence"/>
</dbReference>
<dbReference type="RefSeq" id="WP_131365919.1">
    <property type="nucleotide sequence ID" value="NZ_SJKB01000023.1"/>
</dbReference>
<dbReference type="SUPFAM" id="SSF46785">
    <property type="entry name" value="Winged helix' DNA-binding domain"/>
    <property type="match status" value="1"/>
</dbReference>
<comment type="caution">
    <text evidence="2">The sequence shown here is derived from an EMBL/GenBank/DDBJ whole genome shotgun (WGS) entry which is preliminary data.</text>
</comment>
<sequence>MRAELERDRSGPQGKDAIRRQNLSAVLRAVRRSGSISRTGLVQELALSRTTVGELVTQLVGLGLVVEDDVKETGTAGRPSHVVRASDLVGALAVNPESDALTIGVVSLGGRILYRVRHEAGNVHSLDDVVALCRATSDELRKVLPGGCRIAGAGVAIGGQVSKRSGRVLLAPRLGWRDADVASGLSRALRMPVFVDNNARLVAVAEQRHGAVRGVTDFVYLFGGAGGIGGGIVAGDAVLSGRDGLAGEFGHMRISSAADVDYGGFAGTVEALIKRDDLVESLGLRHVTDAELESLVRTEHAPAFMRVARRQVRALAVTLANVANIFDPEVILLGGFLGMLAARFDDQLRAAMLAATLPSIGATVDVRTAGEPVNGALWGAAELVFDRLVQDPLDVALAKT</sequence>
<reference evidence="2 3" key="1">
    <citation type="submission" date="2019-02" db="EMBL/GenBank/DDBJ databases">
        <title>Kribbella capetownensis sp. nov. and Kribbella speibonae sp. nov., isolated from soil.</title>
        <authorList>
            <person name="Curtis S.M."/>
            <person name="Norton I."/>
            <person name="Everest G.J."/>
            <person name="Meyers P.R."/>
        </authorList>
    </citation>
    <scope>NUCLEOTIDE SEQUENCE [LARGE SCALE GENOMIC DNA]</scope>
    <source>
        <strain evidence="2 3">NRRL B-24813</strain>
    </source>
</reference>
<proteinExistence type="inferred from homology"/>
<evidence type="ECO:0000256" key="1">
    <source>
        <dbReference type="ARBA" id="ARBA00006479"/>
    </source>
</evidence>